<dbReference type="EMBL" id="VMBB01001113">
    <property type="protein sequence ID" value="MDR8263796.1"/>
    <property type="molecule type" value="Genomic_DNA"/>
</dbReference>
<sequence>MTTPLTWHDVLADEKQQPYFLNTLKT</sequence>
<gene>
    <name evidence="1" type="ORF">FPK87_25595</name>
</gene>
<evidence type="ECO:0000313" key="1">
    <source>
        <dbReference type="EMBL" id="MDR8263796.1"/>
    </source>
</evidence>
<accession>A0ABD5DIC5</accession>
<organism evidence="1">
    <name type="scientific">Acinetobacter baumannii</name>
    <dbReference type="NCBI Taxonomy" id="470"/>
    <lineage>
        <taxon>Bacteria</taxon>
        <taxon>Pseudomonadati</taxon>
        <taxon>Pseudomonadota</taxon>
        <taxon>Gammaproteobacteria</taxon>
        <taxon>Moraxellales</taxon>
        <taxon>Moraxellaceae</taxon>
        <taxon>Acinetobacter</taxon>
        <taxon>Acinetobacter calcoaceticus/baumannii complex</taxon>
    </lineage>
</organism>
<dbReference type="GO" id="GO:0016798">
    <property type="term" value="F:hydrolase activity, acting on glycosyl bonds"/>
    <property type="evidence" value="ECO:0007669"/>
    <property type="project" value="UniProtKB-KW"/>
</dbReference>
<name>A0ABD5DIC5_ACIBA</name>
<reference evidence="1" key="1">
    <citation type="submission" date="2019-07" db="EMBL/GenBank/DDBJ databases">
        <title>Biological characteristics of mucoid Acinetobacter baumannii from a general hospital in China.</title>
        <authorList>
            <person name="Hua X."/>
            <person name="Yu Y."/>
        </authorList>
    </citation>
    <scope>NUCLEOTIDE SEQUENCE [LARGE SCALE GENOMIC DNA]</scope>
    <source>
        <strain evidence="1">N41</strain>
    </source>
</reference>
<feature type="non-terminal residue" evidence="1">
    <location>
        <position position="26"/>
    </location>
</feature>
<keyword evidence="1" id="KW-0378">Hydrolase</keyword>
<dbReference type="EC" id="3.2.2.-" evidence="1"/>
<comment type="caution">
    <text evidence="1">The sequence shown here is derived from an EMBL/GenBank/DDBJ whole genome shotgun (WGS) entry which is preliminary data.</text>
</comment>
<protein>
    <submittedName>
        <fullName evidence="1">Uracil-DNA glycosylase</fullName>
        <ecNumber evidence="1">3.2.2.-</ecNumber>
    </submittedName>
</protein>
<dbReference type="AlphaFoldDB" id="A0ABD5DIC5"/>
<proteinExistence type="predicted"/>
<keyword evidence="1" id="KW-0326">Glycosidase</keyword>